<sequence>MNSALVTCPRLGRVISSGECCGIICSTPSRQELGLCLACPVGQRLAMTCPFYTKMHAVPDQGATRPAEAALREVLRFVLPRYKTDRSFGFKFLSVVAQAQFHWHGRPEDLEGAARDAGLTMRKRPWGIARDAALTRFVEVRA</sequence>
<gene>
    <name evidence="1" type="ORF">DESPIG_00838</name>
</gene>
<organism evidence="1 2">
    <name type="scientific">Desulfovibrio piger ATCC 29098</name>
    <dbReference type="NCBI Taxonomy" id="411464"/>
    <lineage>
        <taxon>Bacteria</taxon>
        <taxon>Pseudomonadati</taxon>
        <taxon>Thermodesulfobacteriota</taxon>
        <taxon>Desulfovibrionia</taxon>
        <taxon>Desulfovibrionales</taxon>
        <taxon>Desulfovibrionaceae</taxon>
        <taxon>Desulfovibrio</taxon>
    </lineage>
</organism>
<protein>
    <submittedName>
        <fullName evidence="1">Uncharacterized protein</fullName>
    </submittedName>
</protein>
<name>B6WRZ3_9BACT</name>
<evidence type="ECO:0000313" key="1">
    <source>
        <dbReference type="EMBL" id="EEB34151.1"/>
    </source>
</evidence>
<dbReference type="EMBL" id="ABXU01000026">
    <property type="protein sequence ID" value="EEB34151.1"/>
    <property type="molecule type" value="Genomic_DNA"/>
</dbReference>
<reference evidence="1 2" key="1">
    <citation type="submission" date="2008-10" db="EMBL/GenBank/DDBJ databases">
        <title>Draft genome sequence of Desulvovibrio piger (ATCC 29098).</title>
        <authorList>
            <person name="Sudarsanam P."/>
            <person name="Ley R."/>
            <person name="Guruge J."/>
            <person name="Turnbaugh P.J."/>
            <person name="Mahowald M."/>
            <person name="Liep D."/>
            <person name="Gordon J."/>
        </authorList>
    </citation>
    <scope>NUCLEOTIDE SEQUENCE [LARGE SCALE GENOMIC DNA]</scope>
    <source>
        <strain evidence="1 2">ATCC 29098</strain>
    </source>
</reference>
<dbReference type="Proteomes" id="UP000003676">
    <property type="component" value="Unassembled WGS sequence"/>
</dbReference>
<reference evidence="1 2" key="2">
    <citation type="submission" date="2008-10" db="EMBL/GenBank/DDBJ databases">
        <authorList>
            <person name="Fulton L."/>
            <person name="Clifton S."/>
            <person name="Fulton B."/>
            <person name="Xu J."/>
            <person name="Minx P."/>
            <person name="Pepin K.H."/>
            <person name="Johnson M."/>
            <person name="Bhonagiri V."/>
            <person name="Nash W.E."/>
            <person name="Mardis E.R."/>
            <person name="Wilson R.K."/>
        </authorList>
    </citation>
    <scope>NUCLEOTIDE SEQUENCE [LARGE SCALE GENOMIC DNA]</scope>
    <source>
        <strain evidence="1 2">ATCC 29098</strain>
    </source>
</reference>
<dbReference type="RefSeq" id="WP_006005066.1">
    <property type="nucleotide sequence ID" value="NZ_DS996355.1"/>
</dbReference>
<dbReference type="HOGENOM" id="CLU_1812687_0_0_7"/>
<comment type="caution">
    <text evidence="1">The sequence shown here is derived from an EMBL/GenBank/DDBJ whole genome shotgun (WGS) entry which is preliminary data.</text>
</comment>
<evidence type="ECO:0000313" key="2">
    <source>
        <dbReference type="Proteomes" id="UP000003676"/>
    </source>
</evidence>
<dbReference type="AlphaFoldDB" id="B6WRZ3"/>
<accession>B6WRZ3</accession>
<proteinExistence type="predicted"/>